<feature type="chain" id="PRO_5039035718" evidence="14">
    <location>
        <begin position="25"/>
        <end position="471"/>
    </location>
</feature>
<dbReference type="AlphaFoldDB" id="A0A318K4E9"/>
<keyword evidence="4 10" id="KW-0645">Protease</keyword>
<feature type="domain" description="Peptidase S8/S53" evidence="15">
    <location>
        <begin position="92"/>
        <end position="393"/>
    </location>
</feature>
<dbReference type="InterPro" id="IPR050131">
    <property type="entry name" value="Peptidase_S8_subtilisin-like"/>
</dbReference>
<dbReference type="PROSITE" id="PS51892">
    <property type="entry name" value="SUBTILASE"/>
    <property type="match status" value="1"/>
</dbReference>
<name>A0A318K4E9_9NOCA</name>
<dbReference type="GO" id="GO:0004252">
    <property type="term" value="F:serine-type endopeptidase activity"/>
    <property type="evidence" value="ECO:0007669"/>
    <property type="project" value="UniProtKB-UniRule"/>
</dbReference>
<evidence type="ECO:0000256" key="5">
    <source>
        <dbReference type="ARBA" id="ARBA00022692"/>
    </source>
</evidence>
<feature type="signal peptide" evidence="14">
    <location>
        <begin position="1"/>
        <end position="24"/>
    </location>
</feature>
<dbReference type="InterPro" id="IPR022398">
    <property type="entry name" value="Peptidase_S8_His-AS"/>
</dbReference>
<dbReference type="InterPro" id="IPR023828">
    <property type="entry name" value="Peptidase_S8_Ser-AS"/>
</dbReference>
<evidence type="ECO:0000256" key="7">
    <source>
        <dbReference type="ARBA" id="ARBA00022825"/>
    </source>
</evidence>
<sequence>MNRYLRTGAAAAVLSLSMSFGMGASQGVAHADRPPPVNPALLPAGDPAVPPDKTEQKSNTACVSTQQGGEGPATPPPQLALDLRKAWDFSTGAGQVVAVIDTGVTRHPRLPDLDAGGDYVAEGGDGTNDCDAHGTVVAGIIGAKPIEGQGFSGVAPDARIMTIRQTSKLFQRAGRAGEQRPEDPPDGYGDINALASAVRRAADRGATVINISLVLCTEGIYSPADGPLGAALRYATLEHNVVVVVAAGNKEQACNAGNPGVDPLNPRGDLWKNLVTNVTPARYDDYVLTVGSINKDGQPSTFTVPGPWVGVAAPGEDVVSLDARGTGTINGFVNDQKGVTPLKGTSFAAPYVAGVVALVRARFPELSALEVIKRIEATAHAPAEGWNPYVGYGAVDPVAALTNEVPPTLPPKQPASPHSAQLAVPAPTPPPDHRARNIALIGSATVAILLVLGMLASFPIRRRFGISGDDM</sequence>
<dbReference type="GO" id="GO:0005886">
    <property type="term" value="C:plasma membrane"/>
    <property type="evidence" value="ECO:0007669"/>
    <property type="project" value="UniProtKB-SubCell"/>
</dbReference>
<dbReference type="PROSITE" id="PS00136">
    <property type="entry name" value="SUBTILASE_ASP"/>
    <property type="match status" value="1"/>
</dbReference>
<evidence type="ECO:0000256" key="11">
    <source>
        <dbReference type="RuleBase" id="RU003355"/>
    </source>
</evidence>
<keyword evidence="7 10" id="KW-0720">Serine protease</keyword>
<dbReference type="Proteomes" id="UP000247569">
    <property type="component" value="Unassembled WGS sequence"/>
</dbReference>
<dbReference type="InterPro" id="IPR015500">
    <property type="entry name" value="Peptidase_S8_subtilisin-rel"/>
</dbReference>
<dbReference type="SUPFAM" id="SSF52743">
    <property type="entry name" value="Subtilisin-like"/>
    <property type="match status" value="1"/>
</dbReference>
<evidence type="ECO:0000256" key="9">
    <source>
        <dbReference type="ARBA" id="ARBA00023136"/>
    </source>
</evidence>
<dbReference type="EMBL" id="QJKF01000003">
    <property type="protein sequence ID" value="PXX66539.1"/>
    <property type="molecule type" value="Genomic_DNA"/>
</dbReference>
<evidence type="ECO:0000256" key="12">
    <source>
        <dbReference type="SAM" id="MobiDB-lite"/>
    </source>
</evidence>
<evidence type="ECO:0000256" key="13">
    <source>
        <dbReference type="SAM" id="Phobius"/>
    </source>
</evidence>
<feature type="active site" description="Charge relay system" evidence="10">
    <location>
        <position position="101"/>
    </location>
</feature>
<feature type="region of interest" description="Disordered" evidence="12">
    <location>
        <begin position="28"/>
        <end position="75"/>
    </location>
</feature>
<evidence type="ECO:0000256" key="14">
    <source>
        <dbReference type="SAM" id="SignalP"/>
    </source>
</evidence>
<comment type="similarity">
    <text evidence="2 10 11">Belongs to the peptidase S8 family.</text>
</comment>
<feature type="active site" description="Charge relay system" evidence="10">
    <location>
        <position position="133"/>
    </location>
</feature>
<keyword evidence="8 13" id="KW-1133">Transmembrane helix</keyword>
<accession>A0A318K4E9</accession>
<keyword evidence="9 13" id="KW-0472">Membrane</keyword>
<evidence type="ECO:0000313" key="16">
    <source>
        <dbReference type="EMBL" id="PXX66539.1"/>
    </source>
</evidence>
<evidence type="ECO:0000256" key="4">
    <source>
        <dbReference type="ARBA" id="ARBA00022670"/>
    </source>
</evidence>
<dbReference type="InterPro" id="IPR023827">
    <property type="entry name" value="Peptidase_S8_Asp-AS"/>
</dbReference>
<evidence type="ECO:0000259" key="15">
    <source>
        <dbReference type="Pfam" id="PF00082"/>
    </source>
</evidence>
<evidence type="ECO:0000313" key="17">
    <source>
        <dbReference type="Proteomes" id="UP000247569"/>
    </source>
</evidence>
<keyword evidence="17" id="KW-1185">Reference proteome</keyword>
<dbReference type="PRINTS" id="PR00723">
    <property type="entry name" value="SUBTILISIN"/>
</dbReference>
<comment type="caution">
    <text evidence="16">The sequence shown here is derived from an EMBL/GenBank/DDBJ whole genome shotgun (WGS) entry which is preliminary data.</text>
</comment>
<dbReference type="PANTHER" id="PTHR43806:SF11">
    <property type="entry name" value="CEREVISIN-RELATED"/>
    <property type="match status" value="1"/>
</dbReference>
<dbReference type="InterPro" id="IPR023834">
    <property type="entry name" value="T7SS_pept_S8A_mycosin"/>
</dbReference>
<keyword evidence="6 10" id="KW-0378">Hydrolase</keyword>
<gene>
    <name evidence="16" type="ORF">DFR70_103288</name>
</gene>
<reference evidence="16 17" key="1">
    <citation type="submission" date="2018-05" db="EMBL/GenBank/DDBJ databases">
        <title>Genomic Encyclopedia of Type Strains, Phase IV (KMG-IV): sequencing the most valuable type-strain genomes for metagenomic binning, comparative biology and taxonomic classification.</title>
        <authorList>
            <person name="Goeker M."/>
        </authorList>
    </citation>
    <scope>NUCLEOTIDE SEQUENCE [LARGE SCALE GENOMIC DNA]</scope>
    <source>
        <strain evidence="16 17">DSM 44704</strain>
    </source>
</reference>
<dbReference type="Pfam" id="PF00082">
    <property type="entry name" value="Peptidase_S8"/>
    <property type="match status" value="1"/>
</dbReference>
<feature type="compositionally biased region" description="Polar residues" evidence="12">
    <location>
        <begin position="57"/>
        <end position="67"/>
    </location>
</feature>
<keyword evidence="3" id="KW-1003">Cell membrane</keyword>
<dbReference type="InterPro" id="IPR036852">
    <property type="entry name" value="Peptidase_S8/S53_dom_sf"/>
</dbReference>
<keyword evidence="14" id="KW-0732">Signal</keyword>
<dbReference type="GO" id="GO:0006508">
    <property type="term" value="P:proteolysis"/>
    <property type="evidence" value="ECO:0007669"/>
    <property type="project" value="UniProtKB-KW"/>
</dbReference>
<feature type="region of interest" description="Disordered" evidence="12">
    <location>
        <begin position="406"/>
        <end position="430"/>
    </location>
</feature>
<dbReference type="Gene3D" id="3.40.50.200">
    <property type="entry name" value="Peptidase S8/S53 domain"/>
    <property type="match status" value="1"/>
</dbReference>
<dbReference type="InterPro" id="IPR000209">
    <property type="entry name" value="Peptidase_S8/S53_dom"/>
</dbReference>
<dbReference type="PROSITE" id="PS00138">
    <property type="entry name" value="SUBTILASE_SER"/>
    <property type="match status" value="1"/>
</dbReference>
<evidence type="ECO:0000256" key="6">
    <source>
        <dbReference type="ARBA" id="ARBA00022801"/>
    </source>
</evidence>
<protein>
    <submittedName>
        <fullName evidence="16">Membrane-anchored mycosin MYCP</fullName>
    </submittedName>
</protein>
<keyword evidence="5 13" id="KW-0812">Transmembrane</keyword>
<feature type="transmembrane region" description="Helical" evidence="13">
    <location>
        <begin position="438"/>
        <end position="458"/>
    </location>
</feature>
<organism evidence="16 17">
    <name type="scientific">Nocardia tenerifensis</name>
    <dbReference type="NCBI Taxonomy" id="228006"/>
    <lineage>
        <taxon>Bacteria</taxon>
        <taxon>Bacillati</taxon>
        <taxon>Actinomycetota</taxon>
        <taxon>Actinomycetes</taxon>
        <taxon>Mycobacteriales</taxon>
        <taxon>Nocardiaceae</taxon>
        <taxon>Nocardia</taxon>
    </lineage>
</organism>
<dbReference type="PANTHER" id="PTHR43806">
    <property type="entry name" value="PEPTIDASE S8"/>
    <property type="match status" value="1"/>
</dbReference>
<dbReference type="NCBIfam" id="TIGR03921">
    <property type="entry name" value="T7SS_mycosin"/>
    <property type="match status" value="1"/>
</dbReference>
<dbReference type="PROSITE" id="PS00137">
    <property type="entry name" value="SUBTILASE_HIS"/>
    <property type="match status" value="1"/>
</dbReference>
<feature type="active site" description="Charge relay system" evidence="10">
    <location>
        <position position="346"/>
    </location>
</feature>
<comment type="subcellular location">
    <subcellularLocation>
        <location evidence="1">Cell membrane</location>
        <topology evidence="1">Single-pass membrane protein</topology>
    </subcellularLocation>
</comment>
<evidence type="ECO:0000256" key="1">
    <source>
        <dbReference type="ARBA" id="ARBA00004162"/>
    </source>
</evidence>
<evidence type="ECO:0000256" key="8">
    <source>
        <dbReference type="ARBA" id="ARBA00022989"/>
    </source>
</evidence>
<evidence type="ECO:0000256" key="2">
    <source>
        <dbReference type="ARBA" id="ARBA00011073"/>
    </source>
</evidence>
<proteinExistence type="inferred from homology"/>
<evidence type="ECO:0000256" key="10">
    <source>
        <dbReference type="PROSITE-ProRule" id="PRU01240"/>
    </source>
</evidence>
<evidence type="ECO:0000256" key="3">
    <source>
        <dbReference type="ARBA" id="ARBA00022475"/>
    </source>
</evidence>